<feature type="transmembrane region" description="Helical" evidence="1">
    <location>
        <begin position="138"/>
        <end position="156"/>
    </location>
</feature>
<dbReference type="CDD" id="cd20335">
    <property type="entry name" value="BRcat_RBR"/>
    <property type="match status" value="1"/>
</dbReference>
<keyword evidence="1" id="KW-0472">Membrane</keyword>
<evidence type="ECO:0000313" key="3">
    <source>
        <dbReference type="Proteomes" id="UP000319383"/>
    </source>
</evidence>
<feature type="transmembrane region" description="Helical" evidence="1">
    <location>
        <begin position="168"/>
        <end position="187"/>
    </location>
</feature>
<dbReference type="EMBL" id="CP036276">
    <property type="protein sequence ID" value="QDU46247.1"/>
    <property type="molecule type" value="Genomic_DNA"/>
</dbReference>
<accession>A0A517ZUU3</accession>
<dbReference type="KEGG" id="sdyn:Mal52_47650"/>
<dbReference type="Gene3D" id="2.20.28.160">
    <property type="match status" value="1"/>
</dbReference>
<keyword evidence="3" id="KW-1185">Reference proteome</keyword>
<feature type="transmembrane region" description="Helical" evidence="1">
    <location>
        <begin position="243"/>
        <end position="263"/>
    </location>
</feature>
<feature type="transmembrane region" description="Helical" evidence="1">
    <location>
        <begin position="336"/>
        <end position="358"/>
    </location>
</feature>
<name>A0A517ZUU3_9PLAN</name>
<keyword evidence="1" id="KW-0812">Transmembrane</keyword>
<feature type="transmembrane region" description="Helical" evidence="1">
    <location>
        <begin position="292"/>
        <end position="316"/>
    </location>
</feature>
<sequence length="511" mass="55890">MPLKVRCPGCEKVLNVPDTARGKAVRCPKCETKVKIPAATKKRRVRQTAPDSADDLLNLNLREAEDAHARICPACGAAAAIEDINCSECGVDLITGQIAEKESARRRRGAPDPALYYRAAWVESWNFMTRYKGLAGRTFLYWILFSIVLAGCLFMVDFCERTPPKMFWVAFSIVAGMVYPGWLWNLTMKVIVATAAKKKSLGRINFDIFLNIALGFKWCLWAIAFFTPAVVFAAPLLLLDVRAYWAGLAMTILLTLAVVPTALGHMAMPVTWKAWLSPILFQITFQHIGHSVWWVLVLLTVLAVCFSPLAIAAGVYHAEVTALMQGEFIASPMTVYGILGGAAAVSHLLLGFGALMLMRSTGLFVFYNKSSLELITRIEEQKYVPKGTRLEDIDSIQEGPTAKGVAIGVSLAFVFGAIFGIIFGLVATEGTILAGMGMGILLAGMLVSLTGRIMIIIASFNDSVVWGLIVFWVPFGDFAYLAMNFNDAKWPIAIQIIGGIFYAIGFVLSLM</sequence>
<gene>
    <name evidence="2" type="ORF">Mal52_47650</name>
</gene>
<feature type="transmembrane region" description="Helical" evidence="1">
    <location>
        <begin position="432"/>
        <end position="451"/>
    </location>
</feature>
<feature type="transmembrane region" description="Helical" evidence="1">
    <location>
        <begin position="463"/>
        <end position="482"/>
    </location>
</feature>
<dbReference type="Proteomes" id="UP000319383">
    <property type="component" value="Chromosome"/>
</dbReference>
<keyword evidence="1" id="KW-1133">Transmembrane helix</keyword>
<protein>
    <recommendedName>
        <fullName evidence="4">Double zinc ribbon</fullName>
    </recommendedName>
</protein>
<feature type="transmembrane region" description="Helical" evidence="1">
    <location>
        <begin position="405"/>
        <end position="426"/>
    </location>
</feature>
<feature type="transmembrane region" description="Helical" evidence="1">
    <location>
        <begin position="488"/>
        <end position="510"/>
    </location>
</feature>
<proteinExistence type="predicted"/>
<evidence type="ECO:0000256" key="1">
    <source>
        <dbReference type="SAM" id="Phobius"/>
    </source>
</evidence>
<organism evidence="2 3">
    <name type="scientific">Symmachiella dynata</name>
    <dbReference type="NCBI Taxonomy" id="2527995"/>
    <lineage>
        <taxon>Bacteria</taxon>
        <taxon>Pseudomonadati</taxon>
        <taxon>Planctomycetota</taxon>
        <taxon>Planctomycetia</taxon>
        <taxon>Planctomycetales</taxon>
        <taxon>Planctomycetaceae</taxon>
        <taxon>Symmachiella</taxon>
    </lineage>
</organism>
<evidence type="ECO:0000313" key="2">
    <source>
        <dbReference type="EMBL" id="QDU46247.1"/>
    </source>
</evidence>
<feature type="transmembrane region" description="Helical" evidence="1">
    <location>
        <begin position="208"/>
        <end position="237"/>
    </location>
</feature>
<dbReference type="AlphaFoldDB" id="A0A517ZUU3"/>
<reference evidence="2 3" key="1">
    <citation type="submission" date="2019-02" db="EMBL/GenBank/DDBJ databases">
        <title>Deep-cultivation of Planctomycetes and their phenomic and genomic characterization uncovers novel biology.</title>
        <authorList>
            <person name="Wiegand S."/>
            <person name="Jogler M."/>
            <person name="Boedeker C."/>
            <person name="Pinto D."/>
            <person name="Vollmers J."/>
            <person name="Rivas-Marin E."/>
            <person name="Kohn T."/>
            <person name="Peeters S.H."/>
            <person name="Heuer A."/>
            <person name="Rast P."/>
            <person name="Oberbeckmann S."/>
            <person name="Bunk B."/>
            <person name="Jeske O."/>
            <person name="Meyerdierks A."/>
            <person name="Storesund J.E."/>
            <person name="Kallscheuer N."/>
            <person name="Luecker S."/>
            <person name="Lage O.M."/>
            <person name="Pohl T."/>
            <person name="Merkel B.J."/>
            <person name="Hornburger P."/>
            <person name="Mueller R.-W."/>
            <person name="Bruemmer F."/>
            <person name="Labrenz M."/>
            <person name="Spormann A.M."/>
            <person name="Op den Camp H."/>
            <person name="Overmann J."/>
            <person name="Amann R."/>
            <person name="Jetten M.S.M."/>
            <person name="Mascher T."/>
            <person name="Medema M.H."/>
            <person name="Devos D.P."/>
            <person name="Kaster A.-K."/>
            <person name="Ovreas L."/>
            <person name="Rohde M."/>
            <person name="Galperin M.Y."/>
            <person name="Jogler C."/>
        </authorList>
    </citation>
    <scope>NUCLEOTIDE SEQUENCE [LARGE SCALE GENOMIC DNA]</scope>
    <source>
        <strain evidence="2 3">Mal52</strain>
    </source>
</reference>
<evidence type="ECO:0008006" key="4">
    <source>
        <dbReference type="Google" id="ProtNLM"/>
    </source>
</evidence>